<evidence type="ECO:0000313" key="3">
    <source>
        <dbReference type="EMBL" id="UZF45356.1"/>
    </source>
</evidence>
<evidence type="ECO:0000256" key="1">
    <source>
        <dbReference type="SAM" id="SignalP"/>
    </source>
</evidence>
<dbReference type="Proteomes" id="UP001162740">
    <property type="component" value="Chromosome"/>
</dbReference>
<dbReference type="EMBL" id="CP083974">
    <property type="protein sequence ID" value="UZF45356.1"/>
    <property type="molecule type" value="Genomic_DNA"/>
</dbReference>
<dbReference type="AlphaFoldDB" id="A0AA46WVU5"/>
<feature type="chain" id="PRO_5041372509" evidence="1">
    <location>
        <begin position="19"/>
        <end position="138"/>
    </location>
</feature>
<dbReference type="Pfam" id="PF05305">
    <property type="entry name" value="DUF732"/>
    <property type="match status" value="1"/>
</dbReference>
<evidence type="ECO:0000259" key="2">
    <source>
        <dbReference type="Pfam" id="PF05305"/>
    </source>
</evidence>
<organism evidence="3 4">
    <name type="scientific">Rhodococcus rhodochrous</name>
    <dbReference type="NCBI Taxonomy" id="1829"/>
    <lineage>
        <taxon>Bacteria</taxon>
        <taxon>Bacillati</taxon>
        <taxon>Actinomycetota</taxon>
        <taxon>Actinomycetes</taxon>
        <taxon>Mycobacteriales</taxon>
        <taxon>Nocardiaceae</taxon>
        <taxon>Rhodococcus</taxon>
    </lineage>
</organism>
<reference evidence="3 4" key="1">
    <citation type="journal article" date="2021" name="Front. Microbiol.">
        <title>Bacterial Transformation of Aromatic Monomers in Softwood Black Liquor.</title>
        <authorList>
            <person name="Navas L.E."/>
            <person name="Dexter G."/>
            <person name="Liu J."/>
            <person name="Levy-Booth D."/>
            <person name="Cho M."/>
            <person name="Jang S.K."/>
            <person name="Mansfield S.D."/>
            <person name="Renneckar S."/>
            <person name="Mohn W.W."/>
            <person name="Eltis L.D."/>
        </authorList>
    </citation>
    <scope>NUCLEOTIDE SEQUENCE [LARGE SCALE GENOMIC DNA]</scope>
    <source>
        <strain evidence="3 4">GD02</strain>
    </source>
</reference>
<sequence length="138" mass="14191">MRTFVSIALAGATALALAACGSSGSEGGEDIYITRLDEAGIDTGDRDALIGVGEEICDHLRKNADDADGNASATDLVVGFTEPARKAGYDALDAVTISMASVTSLCSDVLGEETSQEIQKQWDEFVTGRNALTGSQGG</sequence>
<gene>
    <name evidence="3" type="ORF">KUM34_001165</name>
</gene>
<dbReference type="RefSeq" id="WP_229582258.1">
    <property type="nucleotide sequence ID" value="NZ_CP083974.1"/>
</dbReference>
<protein>
    <submittedName>
        <fullName evidence="3">DUF732 domain-containing protein</fullName>
    </submittedName>
</protein>
<evidence type="ECO:0000313" key="4">
    <source>
        <dbReference type="Proteomes" id="UP001162740"/>
    </source>
</evidence>
<dbReference type="PROSITE" id="PS51257">
    <property type="entry name" value="PROKAR_LIPOPROTEIN"/>
    <property type="match status" value="1"/>
</dbReference>
<feature type="signal peptide" evidence="1">
    <location>
        <begin position="1"/>
        <end position="18"/>
    </location>
</feature>
<name>A0AA46WVU5_RHORH</name>
<proteinExistence type="predicted"/>
<feature type="domain" description="DUF732" evidence="2">
    <location>
        <begin position="29"/>
        <end position="108"/>
    </location>
</feature>
<keyword evidence="1" id="KW-0732">Signal</keyword>
<accession>A0AA46WVU5</accession>
<dbReference type="InterPro" id="IPR007969">
    <property type="entry name" value="DUF732"/>
</dbReference>